<dbReference type="Proteomes" id="UP000767238">
    <property type="component" value="Unassembled WGS sequence"/>
</dbReference>
<reference evidence="2" key="2">
    <citation type="submission" date="2021-08" db="EMBL/GenBank/DDBJ databases">
        <authorList>
            <person name="Gostincar C."/>
            <person name="Sun X."/>
            <person name="Song Z."/>
            <person name="Gunde-Cimerman N."/>
        </authorList>
    </citation>
    <scope>NUCLEOTIDE SEQUENCE</scope>
    <source>
        <strain evidence="2">EXF-8016</strain>
    </source>
</reference>
<feature type="compositionally biased region" description="Low complexity" evidence="1">
    <location>
        <begin position="99"/>
        <end position="116"/>
    </location>
</feature>
<protein>
    <submittedName>
        <fullName evidence="2">Transporter</fullName>
    </submittedName>
</protein>
<evidence type="ECO:0000256" key="1">
    <source>
        <dbReference type="SAM" id="MobiDB-lite"/>
    </source>
</evidence>
<gene>
    <name evidence="2" type="ORF">KCV03_g199</name>
</gene>
<evidence type="ECO:0000313" key="3">
    <source>
        <dbReference type="Proteomes" id="UP000767238"/>
    </source>
</evidence>
<dbReference type="EMBL" id="JAHFYH010000001">
    <property type="protein sequence ID" value="KAH0237936.1"/>
    <property type="molecule type" value="Genomic_DNA"/>
</dbReference>
<feature type="compositionally biased region" description="Basic and acidic residues" evidence="1">
    <location>
        <begin position="300"/>
        <end position="311"/>
    </location>
</feature>
<feature type="compositionally biased region" description="Acidic residues" evidence="1">
    <location>
        <begin position="11"/>
        <end position="31"/>
    </location>
</feature>
<feature type="non-terminal residue" evidence="2">
    <location>
        <position position="467"/>
    </location>
</feature>
<comment type="caution">
    <text evidence="2">The sequence shown here is derived from an EMBL/GenBank/DDBJ whole genome shotgun (WGS) entry which is preliminary data.</text>
</comment>
<dbReference type="AlphaFoldDB" id="A0A9P8KAI2"/>
<name>A0A9P8KAI2_AURME</name>
<organism evidence="2 3">
    <name type="scientific">Aureobasidium melanogenum</name>
    <name type="common">Aureobasidium pullulans var. melanogenum</name>
    <dbReference type="NCBI Taxonomy" id="46634"/>
    <lineage>
        <taxon>Eukaryota</taxon>
        <taxon>Fungi</taxon>
        <taxon>Dikarya</taxon>
        <taxon>Ascomycota</taxon>
        <taxon>Pezizomycotina</taxon>
        <taxon>Dothideomycetes</taxon>
        <taxon>Dothideomycetidae</taxon>
        <taxon>Dothideales</taxon>
        <taxon>Saccotheciaceae</taxon>
        <taxon>Aureobasidium</taxon>
    </lineage>
</organism>
<feature type="region of interest" description="Disordered" evidence="1">
    <location>
        <begin position="445"/>
        <end position="467"/>
    </location>
</feature>
<feature type="compositionally biased region" description="Polar residues" evidence="1">
    <location>
        <begin position="344"/>
        <end position="359"/>
    </location>
</feature>
<reference evidence="2" key="1">
    <citation type="journal article" date="2021" name="J Fungi (Basel)">
        <title>Virulence traits and population genomics of the black yeast Aureobasidium melanogenum.</title>
        <authorList>
            <person name="Cernosa A."/>
            <person name="Sun X."/>
            <person name="Gostincar C."/>
            <person name="Fang C."/>
            <person name="Gunde-Cimerman N."/>
            <person name="Song Z."/>
        </authorList>
    </citation>
    <scope>NUCLEOTIDE SEQUENCE</scope>
    <source>
        <strain evidence="2">EXF-8016</strain>
    </source>
</reference>
<feature type="compositionally biased region" description="Acidic residues" evidence="1">
    <location>
        <begin position="85"/>
        <end position="97"/>
    </location>
</feature>
<evidence type="ECO:0000313" key="2">
    <source>
        <dbReference type="EMBL" id="KAH0237936.1"/>
    </source>
</evidence>
<sequence length="467" mass="49970">MGRQILGLVDEGPDKDDGDPAEAAPDPEDVGTEVGVLNFSKVGSDKGQEPIEEPVGSSGHGKTLGANLEGEDFTSNDPSGRTESGGEEEDVDTDEGELSASRSVVGRRSGDTSSSDNVLRDTHTESTNKKNGATTEAVNGPKTREGRDDVDDVGCTVVEDEVDTDKLLERLEANTSESTLSSVALEALEVRSSSERKLVLVVGGDLGELGSNGRVVGGKTAEEKRGVSGSMNMPEQRMIDQANWIARGMRVWEIDCRGAELTIVYQRGDEQTDGDAQLVRTDDETTNPLGQRLGLVHGNLNRDETNTKTSEESTGNEHALLSGSDLQDDTEVERNSSTDDDTPLATSPVGNETSSQSTDEAGEGTISMASQRWMGKEHQPEIVPVSPCCTDLIVRLLEREETHGFVLVRKGSGRLDASYRTGPQTAPAYARHRLTEDDIQNWRPAHGSKVNPIATPACIKPSSKRGA</sequence>
<proteinExistence type="predicted"/>
<feature type="compositionally biased region" description="Basic and acidic residues" evidence="1">
    <location>
        <begin position="118"/>
        <end position="128"/>
    </location>
</feature>
<feature type="region of interest" description="Disordered" evidence="1">
    <location>
        <begin position="274"/>
        <end position="363"/>
    </location>
</feature>
<accession>A0A9P8KAI2</accession>
<feature type="region of interest" description="Disordered" evidence="1">
    <location>
        <begin position="1"/>
        <end position="151"/>
    </location>
</feature>